<comment type="caution">
    <text evidence="2">The sequence shown here is derived from an EMBL/GenBank/DDBJ whole genome shotgun (WGS) entry which is preliminary data.</text>
</comment>
<proteinExistence type="predicted"/>
<protein>
    <submittedName>
        <fullName evidence="2">Uncharacterized protein</fullName>
    </submittedName>
</protein>
<evidence type="ECO:0000256" key="1">
    <source>
        <dbReference type="SAM" id="MobiDB-lite"/>
    </source>
</evidence>
<name>A0A645EBU5_9ZZZZ</name>
<feature type="compositionally biased region" description="Polar residues" evidence="1">
    <location>
        <begin position="77"/>
        <end position="86"/>
    </location>
</feature>
<gene>
    <name evidence="2" type="ORF">SDC9_146347</name>
</gene>
<feature type="region of interest" description="Disordered" evidence="1">
    <location>
        <begin position="60"/>
        <end position="107"/>
    </location>
</feature>
<evidence type="ECO:0000313" key="2">
    <source>
        <dbReference type="EMBL" id="MPM99156.1"/>
    </source>
</evidence>
<sequence>MVLIIAINPQPAIIIMNKDAGIQRINAKKIRKMGETTYPIIQTLPRVPFEPMVAIISAPMREPTPRAESSRPLVVTSPLSTSTAQAGNKVKRPKPKKPTMPRLTSSE</sequence>
<accession>A0A645EBU5</accession>
<dbReference type="AlphaFoldDB" id="A0A645EBU5"/>
<reference evidence="2" key="1">
    <citation type="submission" date="2019-08" db="EMBL/GenBank/DDBJ databases">
        <authorList>
            <person name="Kucharzyk K."/>
            <person name="Murdoch R.W."/>
            <person name="Higgins S."/>
            <person name="Loffler F."/>
        </authorList>
    </citation>
    <scope>NUCLEOTIDE SEQUENCE</scope>
</reference>
<feature type="compositionally biased region" description="Basic residues" evidence="1">
    <location>
        <begin position="89"/>
        <end position="99"/>
    </location>
</feature>
<organism evidence="2">
    <name type="scientific">bioreactor metagenome</name>
    <dbReference type="NCBI Taxonomy" id="1076179"/>
    <lineage>
        <taxon>unclassified sequences</taxon>
        <taxon>metagenomes</taxon>
        <taxon>ecological metagenomes</taxon>
    </lineage>
</organism>
<dbReference type="EMBL" id="VSSQ01045268">
    <property type="protein sequence ID" value="MPM99156.1"/>
    <property type="molecule type" value="Genomic_DNA"/>
</dbReference>